<dbReference type="GO" id="GO:0006623">
    <property type="term" value="P:protein targeting to vacuole"/>
    <property type="evidence" value="ECO:0007669"/>
    <property type="project" value="TreeGrafter"/>
</dbReference>
<dbReference type="GO" id="GO:0005829">
    <property type="term" value="C:cytosol"/>
    <property type="evidence" value="ECO:0007669"/>
    <property type="project" value="GOC"/>
</dbReference>
<protein>
    <recommendedName>
        <fullName evidence="7">VPS10 domain-containing protein</fullName>
    </recommendedName>
</protein>
<dbReference type="Gene3D" id="2.10.70.80">
    <property type="match status" value="2"/>
</dbReference>
<evidence type="ECO:0000256" key="2">
    <source>
        <dbReference type="ARBA" id="ARBA00022737"/>
    </source>
</evidence>
<dbReference type="InterPro" id="IPR050310">
    <property type="entry name" value="VPS10-sortilin"/>
</dbReference>
<dbReference type="OrthoDB" id="443634at2759"/>
<evidence type="ECO:0000313" key="8">
    <source>
        <dbReference type="EMBL" id="PVV00993.1"/>
    </source>
</evidence>
<feature type="domain" description="VPS10" evidence="7">
    <location>
        <begin position="740"/>
        <end position="1413"/>
    </location>
</feature>
<sequence length="2316" mass="258382">MILLSRNFKPYLIFIFLFLTFQCSSQEPKVYKNYFDGPFTQLYHFEETTSVFAIDGVSGVAYQSQNSGVSWEKISDFKVKPRLIYLHPTEKKRLYVITDEKTHYYTEDGAKTWKSFEVPLKPYTKGGDILSFNAAKPDYVLYNGANCKESFSFFGRRIVCRPEYYYTKTNFNLSNSKDSSAKIQDLFNTSKNLVKCMWLSENPSFQGSSPDTIACILADNSPISEILLNKFGSKVIVSDNFFESETTVKLGNDNVDRIIMGLTLANRFAVIGAYKKTKNDMDIFVTVDGVNWHEGILELPKDIFEQSYTVLESTKNSLFVDVKLDNMGGVLYRSDVNGTYFTKSIDFTSRTLSGIVDIERINGIEGIILVNIIDTEKSTMFRPKTKTKISFNDGSSWEFINPPQKNANGKEYSCPKSGIATGECSLHLHSVTSTKNPGYIFSVASAPGVLVGVGSVGSFLEEWNKCETFLSTDGGRSWTAINEDAHVYEILGSGSSFVLVNNEGPTDHFHYSIDSGKTWKKRKLDIEIIAKSTSTQTNGSSYSMMVLGHTSKSKKDKKFVVITIDTRVWDNKCELDPSNPKESKDIELWTIPGSTKCIMGSKYTFFRRRENSGCYMPNTTPLTPKSEQCSCTRDDFECDFNFSANSSKECVQISDGVPPSGSCRNGAKTYFASSGYRKIPGNTCKNENSNQALDKLVEKPCPEGAGSSNPEDLPSGEFDISHHETSFSSMSQMLHFNNSNAVLLITRSRELFRSADRGGSWDKIKFPSISDTDKPMVLIPQNYIDGKAYVYFSNNEIMFTEDFGSSWTKLDQLPSPVNQLSISPILSFHATEPKYLLFAGGTPCPNCFSKYYVSHDHGKSWRLLITHAESCAFSFSASFAGFSRDTVVCHSWKHNNEKTDFQDRTRLVRKNNYLQIAAIDSKNPSSIEVLPVGNKGHVSNFYIYSKYLVYSAVIETVDEDANKSSSLELWIMSSKAKKPVKPSFPPNMPPGVLSNGYTFIQTNNGEILLDVEQVPEKEKQKVLSWGTLLLCNEEGTAFQIILDKTNRNSLGNVDVETVEGVKGAIIANKIINTESLGKIGADKQIKTMYSLDGGISWSTFNAPNQENSGSTPCNGCVLNLSGKTTSKEIGGIYGTSSAPGVWMGVGSVGTSADPSSLNSLYISRNAGTDWKKIFNKQVLYEWGNYGGIIAFVENTAPTNVIYYSFDSGEHIYKYEFSEKPYLIRVLTNGLGSESSKFMMIAISDDRLVKIIQVDFSKSKVRKCSVESPSSDFEKWTLQENWNREAGRNKDSKADLCYLGEKTTFSRRKSGVACMIDDNSTDKTRNDSPLANAILFPEKSVCECNYSDYYCDLGFWFDSADRCELVGRDDQQPSSCSSGSKYKGRSGYVKKSFTKCSGGKDLSEPVERVCGEEGGINVSPSVWASDNTDFFYVPNSPVVMSISKSKKLYISSNYGESWTEKDFGSPVEQIILNPSFKDSAIIVTSSEDHYFSTDRGENFQKTRLPVKPHTGLGPAFQFHPNDILTILYMGLPSSCSQDAVSMQSCNAEPYYSENGGQTWNKIKINVGRGGCVFYPKNKDSSKDKNVICSVQDSTKRRTFSIVDTSSNWFRTIESTLSDKALDFVKAGKYIAIAENHEKAWNKLQLRVSVDGKTTALAHFPGNSHDINKSYTILDVEKENGFLTLFATENSFSGNEWGTIFTSNSNGTYFRKSLERANRDSIGLVDFERCAGISGTIIANIVSNYKSLKTSDNHEFSGVHKRSIFEKRFLSSGGKSEKQLKTVLTIDGGSSWRYIVAPAVDSKGKTFPCVSSRYSEEKCSLHLHGFSEVSDPQNIYSSSGAVGTIMGLGNVGDFLQPMEKSDLFLSRDGGYSWSEVRKGPHFYEFADHGALLVIAPSTGHTDYIEYSLDSGSTWKKLKLKYPSSIAESSKISIMSLTTEPTGSSRDLLLVGKVKTDDSKPQDGTNVVFNLDFSGAEPRQCVFDPLDEPSGRNQDDFELWSVNTDRGKVAFGSHTSYENGCVLGARVKYFRKIPSKRCFVGKEFVQIPRVVERCACTRADFECDFNFYSFEKGGRCKLIEGFSPIKTICGPNSAYFNTSSGYRLIPDSQCDISNSNSLKLDRPVEVWCPGEAQRVASIAKLADAVRNINMFRRRYRHMLPQHGIREDIDEDGEGEYSFDASSSTRFGNAGQMYPDSILDSAWDATKYSLSISYDVIAYAVRESLMFGSSFLPARYRRIVQSYAPLGPISFPLEEDIETLTHNNTSYNFNVVDDFDSEIEFDPNEMFKHEDSDDSNDESDVIFNKKSVDEENDSEEDDKH</sequence>
<dbReference type="SUPFAM" id="SSF110296">
    <property type="entry name" value="Oligoxyloglucan reducing end-specific cellobiohydrolase"/>
    <property type="match status" value="3"/>
</dbReference>
<evidence type="ECO:0000256" key="1">
    <source>
        <dbReference type="ARBA" id="ARBA00004370"/>
    </source>
</evidence>
<dbReference type="Pfam" id="PF15901">
    <property type="entry name" value="Sortilin_C"/>
    <property type="match status" value="3"/>
</dbReference>
<keyword evidence="6" id="KW-0732">Signal</keyword>
<dbReference type="GO" id="GO:0016020">
    <property type="term" value="C:membrane"/>
    <property type="evidence" value="ECO:0007669"/>
    <property type="project" value="UniProtKB-SubCell"/>
</dbReference>
<comment type="caution">
    <text evidence="8">The sequence shown here is derived from an EMBL/GenBank/DDBJ whole genome shotgun (WGS) entry which is preliminary data.</text>
</comment>
<dbReference type="Pfam" id="PF15902">
    <property type="entry name" value="Sortilin-Vps10"/>
    <property type="match status" value="3"/>
</dbReference>
<feature type="compositionally biased region" description="Acidic residues" evidence="5">
    <location>
        <begin position="2306"/>
        <end position="2316"/>
    </location>
</feature>
<accession>A0A2T9Z8S0</accession>
<gene>
    <name evidence="8" type="ORF">BB560_004607</name>
</gene>
<dbReference type="STRING" id="133381.A0A2T9Z8S0"/>
<evidence type="ECO:0000256" key="6">
    <source>
        <dbReference type="SAM" id="SignalP"/>
    </source>
</evidence>
<evidence type="ECO:0000256" key="3">
    <source>
        <dbReference type="ARBA" id="ARBA00023136"/>
    </source>
</evidence>
<evidence type="ECO:0000259" key="7">
    <source>
        <dbReference type="SMART" id="SM00602"/>
    </source>
</evidence>
<dbReference type="InterPro" id="IPR006581">
    <property type="entry name" value="VPS10"/>
</dbReference>
<dbReference type="PANTHER" id="PTHR12106">
    <property type="entry name" value="SORTILIN RELATED"/>
    <property type="match status" value="1"/>
</dbReference>
<dbReference type="InterPro" id="IPR031778">
    <property type="entry name" value="Sortilin_N"/>
</dbReference>
<feature type="domain" description="VPS10" evidence="7">
    <location>
        <begin position="49"/>
        <end position="704"/>
    </location>
</feature>
<dbReference type="Gene3D" id="3.30.60.270">
    <property type="match status" value="3"/>
</dbReference>
<dbReference type="PANTHER" id="PTHR12106:SF27">
    <property type="entry name" value="SORTILIN-RELATED RECEPTOR"/>
    <property type="match status" value="1"/>
</dbReference>
<dbReference type="Gene3D" id="2.130.10.10">
    <property type="entry name" value="YVTN repeat-like/Quinoprotein amine dehydrogenase"/>
    <property type="match status" value="3"/>
</dbReference>
<dbReference type="InterPro" id="IPR031777">
    <property type="entry name" value="Sortilin_C"/>
</dbReference>
<feature type="domain" description="VPS10" evidence="7">
    <location>
        <begin position="1436"/>
        <end position="2130"/>
    </location>
</feature>
<evidence type="ECO:0000313" key="9">
    <source>
        <dbReference type="Proteomes" id="UP000245609"/>
    </source>
</evidence>
<feature type="signal peptide" evidence="6">
    <location>
        <begin position="1"/>
        <end position="25"/>
    </location>
</feature>
<dbReference type="GO" id="GO:0006895">
    <property type="term" value="P:Golgi to endosome transport"/>
    <property type="evidence" value="ECO:0007669"/>
    <property type="project" value="TreeGrafter"/>
</dbReference>
<dbReference type="GO" id="GO:0005794">
    <property type="term" value="C:Golgi apparatus"/>
    <property type="evidence" value="ECO:0007669"/>
    <property type="project" value="TreeGrafter"/>
</dbReference>
<keyword evidence="4" id="KW-0325">Glycoprotein</keyword>
<dbReference type="GO" id="GO:0006896">
    <property type="term" value="P:Golgi to vacuole transport"/>
    <property type="evidence" value="ECO:0007669"/>
    <property type="project" value="TreeGrafter"/>
</dbReference>
<comment type="subcellular location">
    <subcellularLocation>
        <location evidence="1">Membrane</location>
    </subcellularLocation>
</comment>
<dbReference type="FunFam" id="3.30.60.270:FF:000005">
    <property type="entry name" value="Sortilin"/>
    <property type="match status" value="1"/>
</dbReference>
<feature type="chain" id="PRO_5015761693" description="VPS10 domain-containing protein" evidence="6">
    <location>
        <begin position="26"/>
        <end position="2316"/>
    </location>
</feature>
<dbReference type="SMART" id="SM00602">
    <property type="entry name" value="VPS10"/>
    <property type="match status" value="3"/>
</dbReference>
<keyword evidence="9" id="KW-1185">Reference proteome</keyword>
<dbReference type="InterPro" id="IPR015943">
    <property type="entry name" value="WD40/YVTN_repeat-like_dom_sf"/>
</dbReference>
<dbReference type="EMBL" id="MBFS01001460">
    <property type="protein sequence ID" value="PVV00993.1"/>
    <property type="molecule type" value="Genomic_DNA"/>
</dbReference>
<dbReference type="Proteomes" id="UP000245609">
    <property type="component" value="Unassembled WGS sequence"/>
</dbReference>
<name>A0A2T9Z8S0_9FUNG</name>
<organism evidence="8 9">
    <name type="scientific">Smittium megazygosporum</name>
    <dbReference type="NCBI Taxonomy" id="133381"/>
    <lineage>
        <taxon>Eukaryota</taxon>
        <taxon>Fungi</taxon>
        <taxon>Fungi incertae sedis</taxon>
        <taxon>Zoopagomycota</taxon>
        <taxon>Kickxellomycotina</taxon>
        <taxon>Harpellomycetes</taxon>
        <taxon>Harpellales</taxon>
        <taxon>Legeriomycetaceae</taxon>
        <taxon>Smittium</taxon>
    </lineage>
</organism>
<evidence type="ECO:0000256" key="4">
    <source>
        <dbReference type="ARBA" id="ARBA00023180"/>
    </source>
</evidence>
<feature type="region of interest" description="Disordered" evidence="5">
    <location>
        <begin position="2279"/>
        <end position="2316"/>
    </location>
</feature>
<keyword evidence="2" id="KW-0677">Repeat</keyword>
<evidence type="ECO:0000256" key="5">
    <source>
        <dbReference type="SAM" id="MobiDB-lite"/>
    </source>
</evidence>
<reference evidence="8 9" key="1">
    <citation type="journal article" date="2018" name="MBio">
        <title>Comparative Genomics Reveals the Core Gene Toolbox for the Fungus-Insect Symbiosis.</title>
        <authorList>
            <person name="Wang Y."/>
            <person name="Stata M."/>
            <person name="Wang W."/>
            <person name="Stajich J.E."/>
            <person name="White M.M."/>
            <person name="Moncalvo J.M."/>
        </authorList>
    </citation>
    <scope>NUCLEOTIDE SEQUENCE [LARGE SCALE GENOMIC DNA]</scope>
    <source>
        <strain evidence="8 9">SC-DP-2</strain>
    </source>
</reference>
<keyword evidence="3" id="KW-0472">Membrane</keyword>
<proteinExistence type="predicted"/>